<keyword evidence="1" id="KW-0472">Membrane</keyword>
<name>A0A5D5ALK9_9EURY</name>
<dbReference type="AlphaFoldDB" id="A0A5D5ALK9"/>
<dbReference type="EMBL" id="VTAW01000049">
    <property type="protein sequence ID" value="TYT60340.1"/>
    <property type="molecule type" value="Genomic_DNA"/>
</dbReference>
<feature type="transmembrane region" description="Helical" evidence="1">
    <location>
        <begin position="35"/>
        <end position="53"/>
    </location>
</feature>
<evidence type="ECO:0000256" key="1">
    <source>
        <dbReference type="SAM" id="Phobius"/>
    </source>
</evidence>
<keyword evidence="1" id="KW-1133">Transmembrane helix</keyword>
<evidence type="ECO:0000313" key="2">
    <source>
        <dbReference type="EMBL" id="TYT60340.1"/>
    </source>
</evidence>
<keyword evidence="1" id="KW-0812">Transmembrane</keyword>
<dbReference type="Proteomes" id="UP000324104">
    <property type="component" value="Unassembled WGS sequence"/>
</dbReference>
<evidence type="ECO:0000313" key="3">
    <source>
        <dbReference type="Proteomes" id="UP000324104"/>
    </source>
</evidence>
<comment type="caution">
    <text evidence="2">The sequence shown here is derived from an EMBL/GenBank/DDBJ whole genome shotgun (WGS) entry which is preliminary data.</text>
</comment>
<dbReference type="RefSeq" id="WP_149083126.1">
    <property type="nucleotide sequence ID" value="NZ_VTAW01000049.1"/>
</dbReference>
<gene>
    <name evidence="2" type="ORF">FYC77_19320</name>
</gene>
<reference evidence="2 3" key="1">
    <citation type="submission" date="2019-08" db="EMBL/GenBank/DDBJ databases">
        <title>Archaea genome.</title>
        <authorList>
            <person name="Kajale S."/>
            <person name="Shouche Y."/>
            <person name="Deshpande N."/>
            <person name="Sharma A."/>
        </authorList>
    </citation>
    <scope>NUCLEOTIDE SEQUENCE [LARGE SCALE GENOMIC DNA]</scope>
    <source>
        <strain evidence="2 3">ESP3B_9</strain>
    </source>
</reference>
<feature type="transmembrane region" description="Helical" evidence="1">
    <location>
        <begin position="62"/>
        <end position="82"/>
    </location>
</feature>
<feature type="transmembrane region" description="Helical" evidence="1">
    <location>
        <begin position="7"/>
        <end position="29"/>
    </location>
</feature>
<sequence>MNPSGQLTSTVGIALGTVLLVLGVGAYVVTDFASATALIPAIFGVLIVVLGVVGRQFGRGQVAVYGIGALAVLGILGSARVVPDAIALVTGGSVDSVVATVSQSAMILVCLALLGAVATETLDL</sequence>
<proteinExistence type="predicted"/>
<accession>A0A5D5ALK9</accession>
<keyword evidence="3" id="KW-1185">Reference proteome</keyword>
<organism evidence="2 3">
    <name type="scientific">Natrialba swarupiae</name>
    <dbReference type="NCBI Taxonomy" id="2448032"/>
    <lineage>
        <taxon>Archaea</taxon>
        <taxon>Methanobacteriati</taxon>
        <taxon>Methanobacteriota</taxon>
        <taxon>Stenosarchaea group</taxon>
        <taxon>Halobacteria</taxon>
        <taxon>Halobacteriales</taxon>
        <taxon>Natrialbaceae</taxon>
        <taxon>Natrialba</taxon>
    </lineage>
</organism>
<protein>
    <submittedName>
        <fullName evidence="2">Uncharacterized protein</fullName>
    </submittedName>
</protein>
<feature type="transmembrane region" description="Helical" evidence="1">
    <location>
        <begin position="97"/>
        <end position="118"/>
    </location>
</feature>